<dbReference type="EMBL" id="JAAAML010000003">
    <property type="protein sequence ID" value="MCO6410191.1"/>
    <property type="molecule type" value="Genomic_DNA"/>
</dbReference>
<sequence>MTQGYKIAIPVFVLGFLAGAGFWYLFSPSFIDRVVSEELPAGLELTETRNGQFRDVDGAHRGSGMVRVLSNEAGGALLRFTDFEVTNGPDLEVWLVRNPDPKRSADVSASQWVSLGPLRGNKGDQTYVVPEGTDMADWGSVVIWCEQFSVLFSVATLLPAGN</sequence>
<feature type="domain" description="DM13" evidence="2">
    <location>
        <begin position="51"/>
        <end position="158"/>
    </location>
</feature>
<dbReference type="Pfam" id="PF10517">
    <property type="entry name" value="DM13"/>
    <property type="match status" value="1"/>
</dbReference>
<evidence type="ECO:0000313" key="3">
    <source>
        <dbReference type="EMBL" id="MCO6410191.1"/>
    </source>
</evidence>
<evidence type="ECO:0000259" key="2">
    <source>
        <dbReference type="PROSITE" id="PS51549"/>
    </source>
</evidence>
<name>A0ABT1CX76_9HYPH</name>
<proteinExistence type="predicted"/>
<gene>
    <name evidence="3" type="ORF">GTW23_18570</name>
</gene>
<dbReference type="InterPro" id="IPR019545">
    <property type="entry name" value="DM13_domain"/>
</dbReference>
<accession>A0ABT1CX76</accession>
<keyword evidence="4" id="KW-1185">Reference proteome</keyword>
<dbReference type="Proteomes" id="UP001320715">
    <property type="component" value="Unassembled WGS sequence"/>
</dbReference>
<keyword evidence="1" id="KW-1133">Transmembrane helix</keyword>
<comment type="caution">
    <text evidence="3">The sequence shown here is derived from an EMBL/GenBank/DDBJ whole genome shotgun (WGS) entry which is preliminary data.</text>
</comment>
<feature type="transmembrane region" description="Helical" evidence="1">
    <location>
        <begin position="7"/>
        <end position="26"/>
    </location>
</feature>
<organism evidence="3 4">
    <name type="scientific">Hoeflea alexandrii</name>
    <dbReference type="NCBI Taxonomy" id="288436"/>
    <lineage>
        <taxon>Bacteria</taxon>
        <taxon>Pseudomonadati</taxon>
        <taxon>Pseudomonadota</taxon>
        <taxon>Alphaproteobacteria</taxon>
        <taxon>Hyphomicrobiales</taxon>
        <taxon>Rhizobiaceae</taxon>
        <taxon>Hoeflea</taxon>
    </lineage>
</organism>
<protein>
    <recommendedName>
        <fullName evidence="2">DM13 domain-containing protein</fullName>
    </recommendedName>
</protein>
<keyword evidence="1" id="KW-0812">Transmembrane</keyword>
<keyword evidence="1" id="KW-0472">Membrane</keyword>
<dbReference type="RefSeq" id="WP_152009133.1">
    <property type="nucleotide sequence ID" value="NZ_CP159480.1"/>
</dbReference>
<dbReference type="PROSITE" id="PS51549">
    <property type="entry name" value="DM13"/>
    <property type="match status" value="1"/>
</dbReference>
<evidence type="ECO:0000256" key="1">
    <source>
        <dbReference type="SAM" id="Phobius"/>
    </source>
</evidence>
<reference evidence="3 4" key="1">
    <citation type="submission" date="2020-01" db="EMBL/GenBank/DDBJ databases">
        <title>Genomes of bacteria type strains.</title>
        <authorList>
            <person name="Chen J."/>
            <person name="Zhu S."/>
            <person name="Yang J."/>
        </authorList>
    </citation>
    <scope>NUCLEOTIDE SEQUENCE [LARGE SCALE GENOMIC DNA]</scope>
    <source>
        <strain evidence="3 4">DSM 16655</strain>
    </source>
</reference>
<evidence type="ECO:0000313" key="4">
    <source>
        <dbReference type="Proteomes" id="UP001320715"/>
    </source>
</evidence>